<evidence type="ECO:0000256" key="1">
    <source>
        <dbReference type="SAM" id="Coils"/>
    </source>
</evidence>
<sequence>MANIQQDDMDPNPKISYNGFQKFRYPTIRRVENEGGSLYLSQPSHNMVDVFCSALHNGKPPALCKLLDLNTPRFFFRSSFPERPIYDFYIERSWQHLRVASESIALSYHIHHDGLWQLLAADRSNHSSINSMDWMEHCTDEQDTELGQLRRCAELAEFFLNIFMWNPQELEKADVHCYITTREGRRMKIEEFDTSSTNDVNVARVGSEVTKANAEAMVKITSELAEITEALRKTSEELSASKKRKRGDD</sequence>
<name>A0A8A3PFJ8_9HELO</name>
<gene>
    <name evidence="2" type="ORF">DSL72_005587</name>
</gene>
<dbReference type="AlphaFoldDB" id="A0A8A3PFJ8"/>
<evidence type="ECO:0000313" key="2">
    <source>
        <dbReference type="EMBL" id="QSZ34007.1"/>
    </source>
</evidence>
<proteinExistence type="predicted"/>
<dbReference type="OrthoDB" id="3515659at2759"/>
<protein>
    <submittedName>
        <fullName evidence="2">Uncharacterized protein</fullName>
    </submittedName>
</protein>
<dbReference type="Proteomes" id="UP000672032">
    <property type="component" value="Chromosome 4"/>
</dbReference>
<feature type="coiled-coil region" evidence="1">
    <location>
        <begin position="217"/>
        <end position="244"/>
    </location>
</feature>
<accession>A0A8A3PFJ8</accession>
<evidence type="ECO:0000313" key="3">
    <source>
        <dbReference type="Proteomes" id="UP000672032"/>
    </source>
</evidence>
<keyword evidence="1" id="KW-0175">Coiled coil</keyword>
<dbReference type="EMBL" id="CP063408">
    <property type="protein sequence ID" value="QSZ34007.1"/>
    <property type="molecule type" value="Genomic_DNA"/>
</dbReference>
<keyword evidence="3" id="KW-1185">Reference proteome</keyword>
<organism evidence="2 3">
    <name type="scientific">Monilinia vaccinii-corymbosi</name>
    <dbReference type="NCBI Taxonomy" id="61207"/>
    <lineage>
        <taxon>Eukaryota</taxon>
        <taxon>Fungi</taxon>
        <taxon>Dikarya</taxon>
        <taxon>Ascomycota</taxon>
        <taxon>Pezizomycotina</taxon>
        <taxon>Leotiomycetes</taxon>
        <taxon>Helotiales</taxon>
        <taxon>Sclerotiniaceae</taxon>
        <taxon>Monilinia</taxon>
    </lineage>
</organism>
<reference evidence="2" key="1">
    <citation type="submission" date="2020-10" db="EMBL/GenBank/DDBJ databases">
        <title>Genome Sequence of Monilinia vaccinii-corymbosi Sheds Light on Mummy Berry Disease Infection of Blueberry and Mating Type.</title>
        <authorList>
            <person name="Yow A.G."/>
            <person name="Zhang Y."/>
            <person name="Bansal K."/>
            <person name="Eacker S.M."/>
            <person name="Sullivan S."/>
            <person name="Liachko I."/>
            <person name="Cubeta M.A."/>
            <person name="Rollins J.A."/>
            <person name="Ashrafi H."/>
        </authorList>
    </citation>
    <scope>NUCLEOTIDE SEQUENCE</scope>
    <source>
        <strain evidence="2">RL-1</strain>
    </source>
</reference>